<organism evidence="7 8">
    <name type="scientific">Mariniflexile jejuense</name>
    <dbReference type="NCBI Taxonomy" id="1173582"/>
    <lineage>
        <taxon>Bacteria</taxon>
        <taxon>Pseudomonadati</taxon>
        <taxon>Bacteroidota</taxon>
        <taxon>Flavobacteriia</taxon>
        <taxon>Flavobacteriales</taxon>
        <taxon>Flavobacteriaceae</taxon>
        <taxon>Mariniflexile</taxon>
    </lineage>
</organism>
<keyword evidence="3 5" id="KW-1133">Transmembrane helix</keyword>
<dbReference type="PANTHER" id="PTHR36974:SF1">
    <property type="entry name" value="DOXX FAMILY MEMBRANE PROTEIN"/>
    <property type="match status" value="1"/>
</dbReference>
<comment type="subcellular location">
    <subcellularLocation>
        <location evidence="1">Membrane</location>
        <topology evidence="1">Multi-pass membrane protein</topology>
    </subcellularLocation>
</comment>
<dbReference type="Proteomes" id="UP001597061">
    <property type="component" value="Unassembled WGS sequence"/>
</dbReference>
<dbReference type="InterPro" id="IPR009908">
    <property type="entry name" value="Methylamine_util_MauE"/>
</dbReference>
<feature type="domain" description="Methylamine utilisation protein MauE" evidence="6">
    <location>
        <begin position="8"/>
        <end position="89"/>
    </location>
</feature>
<keyword evidence="2 5" id="KW-0812">Transmembrane</keyword>
<feature type="transmembrane region" description="Helical" evidence="5">
    <location>
        <begin position="6"/>
        <end position="23"/>
    </location>
</feature>
<evidence type="ECO:0000259" key="6">
    <source>
        <dbReference type="Pfam" id="PF07291"/>
    </source>
</evidence>
<dbReference type="EMBL" id="JBHTJI010000042">
    <property type="protein sequence ID" value="MFD0991326.1"/>
    <property type="molecule type" value="Genomic_DNA"/>
</dbReference>
<dbReference type="PANTHER" id="PTHR36974">
    <property type="entry name" value="MEMBRANE PROTEIN-RELATED"/>
    <property type="match status" value="1"/>
</dbReference>
<comment type="caution">
    <text evidence="7">The sequence shown here is derived from an EMBL/GenBank/DDBJ whole genome shotgun (WGS) entry which is preliminary data.</text>
</comment>
<name>A0ABW3JP54_9FLAO</name>
<proteinExistence type="predicted"/>
<evidence type="ECO:0000256" key="4">
    <source>
        <dbReference type="ARBA" id="ARBA00023136"/>
    </source>
</evidence>
<keyword evidence="8" id="KW-1185">Reference proteome</keyword>
<accession>A0ABW3JP54</accession>
<gene>
    <name evidence="7" type="ORF">ACFQ1R_14560</name>
</gene>
<evidence type="ECO:0000313" key="8">
    <source>
        <dbReference type="Proteomes" id="UP001597061"/>
    </source>
</evidence>
<evidence type="ECO:0000256" key="5">
    <source>
        <dbReference type="SAM" id="Phobius"/>
    </source>
</evidence>
<feature type="transmembrane region" description="Helical" evidence="5">
    <location>
        <begin position="43"/>
        <end position="62"/>
    </location>
</feature>
<feature type="transmembrane region" description="Helical" evidence="5">
    <location>
        <begin position="68"/>
        <end position="85"/>
    </location>
</feature>
<dbReference type="Pfam" id="PF07291">
    <property type="entry name" value="MauE"/>
    <property type="match status" value="1"/>
</dbReference>
<dbReference type="RefSeq" id="WP_379927004.1">
    <property type="nucleotide sequence ID" value="NZ_JBHTJI010000042.1"/>
</dbReference>
<evidence type="ECO:0000256" key="3">
    <source>
        <dbReference type="ARBA" id="ARBA00022989"/>
    </source>
</evidence>
<evidence type="ECO:0000313" key="7">
    <source>
        <dbReference type="EMBL" id="MFD0991326.1"/>
    </source>
</evidence>
<sequence length="119" mass="13895">MNYPWHLYAMALLYVVAGFMHFIKPKMYLRIMPKYLPNHKFLVLLSGISEIILGLGICLPLTKKPTIYLIIAMLLVFLTVHIYMLTNKKASAGLPKWLLVLRIPMQFALMYWAYSYLNL</sequence>
<feature type="transmembrane region" description="Helical" evidence="5">
    <location>
        <begin position="97"/>
        <end position="114"/>
    </location>
</feature>
<evidence type="ECO:0000256" key="2">
    <source>
        <dbReference type="ARBA" id="ARBA00022692"/>
    </source>
</evidence>
<protein>
    <submittedName>
        <fullName evidence="7">MauE/DoxX family redox-associated membrane protein</fullName>
    </submittedName>
</protein>
<evidence type="ECO:0000256" key="1">
    <source>
        <dbReference type="ARBA" id="ARBA00004141"/>
    </source>
</evidence>
<reference evidence="8" key="1">
    <citation type="journal article" date="2019" name="Int. J. Syst. Evol. Microbiol.">
        <title>The Global Catalogue of Microorganisms (GCM) 10K type strain sequencing project: providing services to taxonomists for standard genome sequencing and annotation.</title>
        <authorList>
            <consortium name="The Broad Institute Genomics Platform"/>
            <consortium name="The Broad Institute Genome Sequencing Center for Infectious Disease"/>
            <person name="Wu L."/>
            <person name="Ma J."/>
        </authorList>
    </citation>
    <scope>NUCLEOTIDE SEQUENCE [LARGE SCALE GENOMIC DNA]</scope>
    <source>
        <strain evidence="8">CCUG 62414</strain>
    </source>
</reference>
<keyword evidence="4 5" id="KW-0472">Membrane</keyword>